<evidence type="ECO:0000256" key="1">
    <source>
        <dbReference type="SAM" id="MobiDB-lite"/>
    </source>
</evidence>
<dbReference type="EMBL" id="WIXP02000009">
    <property type="protein sequence ID" value="KAF6205376.1"/>
    <property type="molecule type" value="Genomic_DNA"/>
</dbReference>
<feature type="region of interest" description="Disordered" evidence="1">
    <location>
        <begin position="1"/>
        <end position="41"/>
    </location>
</feature>
<sequence length="84" mass="8931">MESMAGKGVKVGRGSEQSAAAAQGQTVHNSTPVPVGSPSSRQRPLPFLLCVHVTLVDYSVSELPTSHSADITREGRMSRVDARR</sequence>
<feature type="compositionally biased region" description="Basic and acidic residues" evidence="1">
    <location>
        <begin position="70"/>
        <end position="84"/>
    </location>
</feature>
<gene>
    <name evidence="2" type="ORF">GE061_019547</name>
</gene>
<name>A0A8S9XBE2_APOLU</name>
<organism evidence="2 3">
    <name type="scientific">Apolygus lucorum</name>
    <name type="common">Small green plant bug</name>
    <name type="synonym">Lygocoris lucorum</name>
    <dbReference type="NCBI Taxonomy" id="248454"/>
    <lineage>
        <taxon>Eukaryota</taxon>
        <taxon>Metazoa</taxon>
        <taxon>Ecdysozoa</taxon>
        <taxon>Arthropoda</taxon>
        <taxon>Hexapoda</taxon>
        <taxon>Insecta</taxon>
        <taxon>Pterygota</taxon>
        <taxon>Neoptera</taxon>
        <taxon>Paraneoptera</taxon>
        <taxon>Hemiptera</taxon>
        <taxon>Heteroptera</taxon>
        <taxon>Panheteroptera</taxon>
        <taxon>Cimicomorpha</taxon>
        <taxon>Miridae</taxon>
        <taxon>Mirini</taxon>
        <taxon>Apolygus</taxon>
    </lineage>
</organism>
<proteinExistence type="predicted"/>
<feature type="region of interest" description="Disordered" evidence="1">
    <location>
        <begin position="62"/>
        <end position="84"/>
    </location>
</feature>
<dbReference type="Proteomes" id="UP000466442">
    <property type="component" value="Linkage Group LG9"/>
</dbReference>
<accession>A0A8S9XBE2</accession>
<feature type="compositionally biased region" description="Polar residues" evidence="1">
    <location>
        <begin position="15"/>
        <end position="41"/>
    </location>
</feature>
<reference evidence="2" key="1">
    <citation type="journal article" date="2021" name="Mol. Ecol. Resour.">
        <title>Apolygus lucorum genome provides insights into omnivorousness and mesophyll feeding.</title>
        <authorList>
            <person name="Liu Y."/>
            <person name="Liu H."/>
            <person name="Wang H."/>
            <person name="Huang T."/>
            <person name="Liu B."/>
            <person name="Yang B."/>
            <person name="Yin L."/>
            <person name="Li B."/>
            <person name="Zhang Y."/>
            <person name="Zhang S."/>
            <person name="Jiang F."/>
            <person name="Zhang X."/>
            <person name="Ren Y."/>
            <person name="Wang B."/>
            <person name="Wang S."/>
            <person name="Lu Y."/>
            <person name="Wu K."/>
            <person name="Fan W."/>
            <person name="Wang G."/>
        </authorList>
    </citation>
    <scope>NUCLEOTIDE SEQUENCE</scope>
    <source>
        <strain evidence="2">12Hb</strain>
    </source>
</reference>
<dbReference type="AlphaFoldDB" id="A0A8S9XBE2"/>
<keyword evidence="3" id="KW-1185">Reference proteome</keyword>
<evidence type="ECO:0000313" key="3">
    <source>
        <dbReference type="Proteomes" id="UP000466442"/>
    </source>
</evidence>
<protein>
    <submittedName>
        <fullName evidence="2">Uncharacterized protein</fullName>
    </submittedName>
</protein>
<comment type="caution">
    <text evidence="2">The sequence shown here is derived from an EMBL/GenBank/DDBJ whole genome shotgun (WGS) entry which is preliminary data.</text>
</comment>
<evidence type="ECO:0000313" key="2">
    <source>
        <dbReference type="EMBL" id="KAF6205376.1"/>
    </source>
</evidence>